<keyword evidence="4 7" id="KW-0812">Transmembrane</keyword>
<dbReference type="InterPro" id="IPR050366">
    <property type="entry name" value="BP-dependent_transpt_permease"/>
</dbReference>
<protein>
    <submittedName>
        <fullName evidence="9">Binding-protein-dependent transport systems inner membrane component</fullName>
    </submittedName>
</protein>
<evidence type="ECO:0000256" key="5">
    <source>
        <dbReference type="ARBA" id="ARBA00022989"/>
    </source>
</evidence>
<dbReference type="InterPro" id="IPR025966">
    <property type="entry name" value="OppC_N"/>
</dbReference>
<evidence type="ECO:0000256" key="1">
    <source>
        <dbReference type="ARBA" id="ARBA00004651"/>
    </source>
</evidence>
<dbReference type="Proteomes" id="UP000006804">
    <property type="component" value="Chromosome"/>
</dbReference>
<feature type="transmembrane region" description="Helical" evidence="7">
    <location>
        <begin position="27"/>
        <end position="47"/>
    </location>
</feature>
<name>F7YTT7_9THEM</name>
<evidence type="ECO:0000259" key="8">
    <source>
        <dbReference type="PROSITE" id="PS50928"/>
    </source>
</evidence>
<dbReference type="RefSeq" id="WP_013932599.1">
    <property type="nucleotide sequence ID" value="NC_015707.1"/>
</dbReference>
<dbReference type="InterPro" id="IPR000515">
    <property type="entry name" value="MetI-like"/>
</dbReference>
<dbReference type="SUPFAM" id="SSF161098">
    <property type="entry name" value="MetI-like"/>
    <property type="match status" value="1"/>
</dbReference>
<keyword evidence="10" id="KW-1185">Reference proteome</keyword>
<accession>F7YTT7</accession>
<comment type="subcellular location">
    <subcellularLocation>
        <location evidence="1 7">Cell membrane</location>
        <topology evidence="1 7">Multi-pass membrane protein</topology>
    </subcellularLocation>
</comment>
<keyword evidence="3" id="KW-1003">Cell membrane</keyword>
<dbReference type="Gene3D" id="1.10.3720.10">
    <property type="entry name" value="MetI-like"/>
    <property type="match status" value="1"/>
</dbReference>
<dbReference type="KEGG" id="tta:Theth_1313"/>
<proteinExistence type="inferred from homology"/>
<dbReference type="STRING" id="688269.Theth_1313"/>
<keyword evidence="6 7" id="KW-0472">Membrane</keyword>
<dbReference type="PATRIC" id="fig|688269.3.peg.1350"/>
<dbReference type="Pfam" id="PF00528">
    <property type="entry name" value="BPD_transp_1"/>
    <property type="match status" value="1"/>
</dbReference>
<feature type="transmembrane region" description="Helical" evidence="7">
    <location>
        <begin position="266"/>
        <end position="286"/>
    </location>
</feature>
<keyword evidence="2 7" id="KW-0813">Transport</keyword>
<evidence type="ECO:0000256" key="6">
    <source>
        <dbReference type="ARBA" id="ARBA00023136"/>
    </source>
</evidence>
<evidence type="ECO:0000256" key="2">
    <source>
        <dbReference type="ARBA" id="ARBA00022448"/>
    </source>
</evidence>
<dbReference type="OrthoDB" id="44350at2"/>
<evidence type="ECO:0000256" key="3">
    <source>
        <dbReference type="ARBA" id="ARBA00022475"/>
    </source>
</evidence>
<evidence type="ECO:0000256" key="7">
    <source>
        <dbReference type="RuleBase" id="RU363032"/>
    </source>
</evidence>
<dbReference type="eggNOG" id="COG1173">
    <property type="taxonomic scope" value="Bacteria"/>
</dbReference>
<comment type="similarity">
    <text evidence="7">Belongs to the binding-protein-dependent transport system permease family.</text>
</comment>
<dbReference type="GO" id="GO:0005886">
    <property type="term" value="C:plasma membrane"/>
    <property type="evidence" value="ECO:0007669"/>
    <property type="project" value="UniProtKB-SubCell"/>
</dbReference>
<dbReference type="AlphaFoldDB" id="F7YTT7"/>
<dbReference type="PROSITE" id="PS50928">
    <property type="entry name" value="ABC_TM1"/>
    <property type="match status" value="1"/>
</dbReference>
<dbReference type="PANTHER" id="PTHR43386:SF1">
    <property type="entry name" value="D,D-DIPEPTIDE TRANSPORT SYSTEM PERMEASE PROTEIN DDPC-RELATED"/>
    <property type="match status" value="1"/>
</dbReference>
<dbReference type="CDD" id="cd06261">
    <property type="entry name" value="TM_PBP2"/>
    <property type="match status" value="1"/>
</dbReference>
<evidence type="ECO:0000256" key="4">
    <source>
        <dbReference type="ARBA" id="ARBA00022692"/>
    </source>
</evidence>
<dbReference type="InterPro" id="IPR035906">
    <property type="entry name" value="MetI-like_sf"/>
</dbReference>
<gene>
    <name evidence="9" type="ORF">Theth_1313</name>
</gene>
<reference evidence="9 10" key="1">
    <citation type="submission" date="2010-11" db="EMBL/GenBank/DDBJ databases">
        <title>The complete genome of Thermotoga thermarum DSM 5069.</title>
        <authorList>
            <consortium name="US DOE Joint Genome Institute (JGI-PGF)"/>
            <person name="Lucas S."/>
            <person name="Copeland A."/>
            <person name="Lapidus A."/>
            <person name="Bruce D."/>
            <person name="Goodwin L."/>
            <person name="Pitluck S."/>
            <person name="Kyrpides N."/>
            <person name="Mavromatis K."/>
            <person name="Ivanova N."/>
            <person name="Zeytun A."/>
            <person name="Brettin T."/>
            <person name="Detter J.C."/>
            <person name="Tapia R."/>
            <person name="Han C."/>
            <person name="Land M."/>
            <person name="Hauser L."/>
            <person name="Markowitz V."/>
            <person name="Cheng J.-F."/>
            <person name="Hugenholtz P."/>
            <person name="Woyke T."/>
            <person name="Wu D."/>
            <person name="Spring S."/>
            <person name="Schroeder M."/>
            <person name="Brambilla E."/>
            <person name="Klenk H.-P."/>
            <person name="Eisen J.A."/>
        </authorList>
    </citation>
    <scope>NUCLEOTIDE SEQUENCE [LARGE SCALE GENOMIC DNA]</scope>
    <source>
        <strain evidence="9 10">DSM 5069</strain>
    </source>
</reference>
<feature type="domain" description="ABC transmembrane type-1" evidence="8">
    <location>
        <begin position="94"/>
        <end position="283"/>
    </location>
</feature>
<organism evidence="9 10">
    <name type="scientific">Pseudothermotoga thermarum DSM 5069</name>
    <dbReference type="NCBI Taxonomy" id="688269"/>
    <lineage>
        <taxon>Bacteria</taxon>
        <taxon>Thermotogati</taxon>
        <taxon>Thermotogota</taxon>
        <taxon>Thermotogae</taxon>
        <taxon>Thermotogales</taxon>
        <taxon>Thermotogaceae</taxon>
        <taxon>Pseudothermotoga</taxon>
    </lineage>
</organism>
<dbReference type="Pfam" id="PF12911">
    <property type="entry name" value="OppC_N"/>
    <property type="match status" value="1"/>
</dbReference>
<evidence type="ECO:0000313" key="10">
    <source>
        <dbReference type="Proteomes" id="UP000006804"/>
    </source>
</evidence>
<keyword evidence="5 7" id="KW-1133">Transmembrane helix</keyword>
<sequence length="296" mass="32675" precursor="true">MEKNVKTVQISYWKDVWRRLKKKKPAMFGLVVIIIFTLMAIFAPLIAPADPNKIDLDNRLKPPGSPSRICKNGIYILGSDEFGRDIFSRIIYGSRISLSIGILTQAIVTVIGIAMGAIAGYYGGKIDMIIMRVVDILFAFPDLLFYIGIMFALGPGIYNLFIAISVLGWASRARLIRSQVLAIKETEYIEAAKAQGLSDFRIIVKHILPNCIGVIIVSVTLGIPSAILTEASLSFLGLGILPPTPSWGNMIYAARPYLRVNPLYSVWPGIAIMLSVFAFNLLGDGLRDVLDPRMRQ</sequence>
<dbReference type="PANTHER" id="PTHR43386">
    <property type="entry name" value="OLIGOPEPTIDE TRANSPORT SYSTEM PERMEASE PROTEIN APPC"/>
    <property type="match status" value="1"/>
</dbReference>
<dbReference type="GO" id="GO:0055085">
    <property type="term" value="P:transmembrane transport"/>
    <property type="evidence" value="ECO:0007669"/>
    <property type="project" value="InterPro"/>
</dbReference>
<feature type="transmembrane region" description="Helical" evidence="7">
    <location>
        <begin position="96"/>
        <end position="122"/>
    </location>
</feature>
<dbReference type="HOGENOM" id="CLU_028518_1_1_0"/>
<feature type="transmembrane region" description="Helical" evidence="7">
    <location>
        <begin position="207"/>
        <end position="228"/>
    </location>
</feature>
<evidence type="ECO:0000313" key="9">
    <source>
        <dbReference type="EMBL" id="AEH51382.1"/>
    </source>
</evidence>
<dbReference type="EMBL" id="CP002351">
    <property type="protein sequence ID" value="AEH51382.1"/>
    <property type="molecule type" value="Genomic_DNA"/>
</dbReference>